<evidence type="ECO:0008006" key="4">
    <source>
        <dbReference type="Google" id="ProtNLM"/>
    </source>
</evidence>
<accession>A0A8J9THR5</accession>
<dbReference type="Proteomes" id="UP000836788">
    <property type="component" value="Chromosome 13"/>
</dbReference>
<gene>
    <name evidence="2" type="ORF">PTTT1_LOCUS13023</name>
    <name evidence="3" type="ORF">PTTT1_LOCUS13027</name>
</gene>
<dbReference type="EMBL" id="OU594954">
    <property type="protein sequence ID" value="CAG9280354.1"/>
    <property type="molecule type" value="Genomic_DNA"/>
</dbReference>
<protein>
    <recommendedName>
        <fullName evidence="4">Glycoside hydrolase 131 catalytic N-terminal domain-containing protein</fullName>
    </recommendedName>
</protein>
<evidence type="ECO:0000256" key="1">
    <source>
        <dbReference type="SAM" id="SignalP"/>
    </source>
</evidence>
<evidence type="ECO:0000313" key="2">
    <source>
        <dbReference type="EMBL" id="CAG9280353.1"/>
    </source>
</evidence>
<name>A0A8J9THR5_PHATR</name>
<organism evidence="2">
    <name type="scientific">Phaeodactylum tricornutum</name>
    <name type="common">Diatom</name>
    <dbReference type="NCBI Taxonomy" id="2850"/>
    <lineage>
        <taxon>Eukaryota</taxon>
        <taxon>Sar</taxon>
        <taxon>Stramenopiles</taxon>
        <taxon>Ochrophyta</taxon>
        <taxon>Bacillariophyta</taxon>
        <taxon>Bacillariophyceae</taxon>
        <taxon>Bacillariophycidae</taxon>
        <taxon>Naviculales</taxon>
        <taxon>Phaeodactylaceae</taxon>
        <taxon>Phaeodactylum</taxon>
    </lineage>
</organism>
<dbReference type="AlphaFoldDB" id="A0A8J9THR5"/>
<sequence>MKFTAPNVALFLLAALQATATSVHATRFCKEHGALIPVTVVSATSPDADGLKDGFEVFRDLLGGENNGNGAAPSAEGHRQVNWDAPIVPFDMPGDFFATTVDRGLNLRSKRDEFRVSNPDPKDGPKDDLFDSISPRAAKDFQTFSAFRLFTVAGGDNEFVAEFTVPGSHKEATVAGFGAVLVDVDLSHKTTLTFYADSGCIIAQEDAKALKDGLSFVGLVSQSEKFPIAKVEVELGTKAIDDTSRFRGFADFVVMDDFLYSEPQELH</sequence>
<evidence type="ECO:0000313" key="3">
    <source>
        <dbReference type="EMBL" id="CAG9280354.1"/>
    </source>
</evidence>
<feature type="signal peptide" evidence="1">
    <location>
        <begin position="1"/>
        <end position="25"/>
    </location>
</feature>
<dbReference type="EMBL" id="OU594954">
    <property type="protein sequence ID" value="CAG9280353.1"/>
    <property type="molecule type" value="Genomic_DNA"/>
</dbReference>
<reference evidence="2" key="1">
    <citation type="submission" date="2022-02" db="EMBL/GenBank/DDBJ databases">
        <authorList>
            <person name="Giguere J D."/>
        </authorList>
    </citation>
    <scope>NUCLEOTIDE SEQUENCE</scope>
    <source>
        <strain evidence="2">CCAP 1055/1</strain>
    </source>
</reference>
<proteinExistence type="predicted"/>
<keyword evidence="1" id="KW-0732">Signal</keyword>
<feature type="chain" id="PRO_5036272101" description="Glycoside hydrolase 131 catalytic N-terminal domain-containing protein" evidence="1">
    <location>
        <begin position="26"/>
        <end position="267"/>
    </location>
</feature>